<proteinExistence type="predicted"/>
<dbReference type="Proteomes" id="UP000478052">
    <property type="component" value="Unassembled WGS sequence"/>
</dbReference>
<protein>
    <recommendedName>
        <fullName evidence="3">DUF4806 domain-containing protein</fullName>
    </recommendedName>
</protein>
<evidence type="ECO:0000313" key="2">
    <source>
        <dbReference type="Proteomes" id="UP000478052"/>
    </source>
</evidence>
<dbReference type="EMBL" id="VUJU01007022">
    <property type="protein sequence ID" value="KAF0746933.1"/>
    <property type="molecule type" value="Genomic_DNA"/>
</dbReference>
<keyword evidence="2" id="KW-1185">Reference proteome</keyword>
<dbReference type="PANTHER" id="PTHR33053:SF24">
    <property type="entry name" value="TRANSPOSASE DOMAIN-CONTAINING PROTEIN"/>
    <property type="match status" value="1"/>
</dbReference>
<dbReference type="OrthoDB" id="6634928at2759"/>
<evidence type="ECO:0000313" key="1">
    <source>
        <dbReference type="EMBL" id="KAF0746933.1"/>
    </source>
</evidence>
<dbReference type="AlphaFoldDB" id="A0A6G0Y150"/>
<dbReference type="PANTHER" id="PTHR33053">
    <property type="entry name" value="PROTEIN, PUTATIVE-RELATED"/>
    <property type="match status" value="1"/>
</dbReference>
<sequence length="1203" mass="137057">MTVYQLINVKMPKHAYKPSFTLSKTSKIRRRKDVPVISDNFDITQEGTSKLSETAVQSVHISNQTSNVDASNFIHVHSNELILVEQDNIDNIENGANKSPQCHDKSGTIESITDPTVFQSKLASFIVASQIPKTSATKLLKLLKTVDNLDCLKLLPLDSRTLLSTPRSGDIDIKSIGGGKYIHFGISTGLIYTLNTIIEPVNNLSTLELWFNVDGLPIDKKGKSFWPILCSFWVNNSIMKPFIVGAYFGSKKPFNVDEYLSPFITDINNLLEYGLHFNNNSLNIKVKGIIADAPARAFIKQIKGHSGYFGCEKCIEEGDYLFGSVSFPNGNAQLRTDESFNLYLNEEHHIGVSPLLGISGLGLVSAIPLDYMHLCCLGIMKKILHLLIRGSTVPNGCGSVRLSKSQIEQINNRMKIIVKCLSSDFARIPSDINDYKTFKATEFRQIMMYTGPYIFKNIVSQPVYNNFMIFNILMRLLSCHKTVYNQNDYAESLAKYFLKTFCDVYGKGNVSYNVHSLIHLVNDAKKYGVVDNFSSFPYENYLQHIKKIVQPGRAPLVQLYNRIVEERECNITRGLCINFPFLYGCHSKGPLPHSVLNKPILQYSTLIMKMFTIRVTFENRKSTKKDDCVIFSSSVICIVQNILKINEKLFVLCKQFEKVIPLYNEPCSSESVGMFECSKLSPILKLFPISNIQFKACYLPNKNNDLTQMMNNVKQYVIVKSFNDIISVIPQTWLISTNIPSIGEVCEWHWPLESPILKSEHNVDVENDWTKKIGRVFNFADSYIKAKFIATVEQLKLFKFVIVEFLNEQSAEVVPCKWIIFNDILQQFICQWPESGNISKYVIAEKQPLVTWKEHSCIPRKFYESYNEAKLKLPSFCDTSTTELEDTAHRKRIPNRNFISDSENLSKRKKIATKQIKVLKIKNKNETIQSDSSVESVSMFSSSLANAPKPTVPIDLFNTDDDNEYDDESTQVPDKLIITNYHAGSIKDISSNIEHQPVSEDFNSNIEHQPETEDICSNIDYHLETENINKNLIQMINNIGHAVMDVSCKMVTLQRELKIIKVDVIKNQELLIEINTNLNHSITTTDHRSFNRSSLNIPITTMDELKIIDADEDKLKTMYQILRRDSKSFDAKRTTYLAMKTIIHNRLAAYLNMEGRRGDKCAFSKFKTCTIVIDSVKDHFPQNSIVEIKGHISDWLKQAPKRK</sequence>
<gene>
    <name evidence="1" type="ORF">FWK35_00021295</name>
</gene>
<comment type="caution">
    <text evidence="1">The sequence shown here is derived from an EMBL/GenBank/DDBJ whole genome shotgun (WGS) entry which is preliminary data.</text>
</comment>
<evidence type="ECO:0008006" key="3">
    <source>
        <dbReference type="Google" id="ProtNLM"/>
    </source>
</evidence>
<accession>A0A6G0Y150</accession>
<organism evidence="1 2">
    <name type="scientific">Aphis craccivora</name>
    <name type="common">Cowpea aphid</name>
    <dbReference type="NCBI Taxonomy" id="307492"/>
    <lineage>
        <taxon>Eukaryota</taxon>
        <taxon>Metazoa</taxon>
        <taxon>Ecdysozoa</taxon>
        <taxon>Arthropoda</taxon>
        <taxon>Hexapoda</taxon>
        <taxon>Insecta</taxon>
        <taxon>Pterygota</taxon>
        <taxon>Neoptera</taxon>
        <taxon>Paraneoptera</taxon>
        <taxon>Hemiptera</taxon>
        <taxon>Sternorrhyncha</taxon>
        <taxon>Aphidomorpha</taxon>
        <taxon>Aphidoidea</taxon>
        <taxon>Aphididae</taxon>
        <taxon>Aphidini</taxon>
        <taxon>Aphis</taxon>
        <taxon>Aphis</taxon>
    </lineage>
</organism>
<reference evidence="1 2" key="1">
    <citation type="submission" date="2019-08" db="EMBL/GenBank/DDBJ databases">
        <title>Whole genome of Aphis craccivora.</title>
        <authorList>
            <person name="Voronova N.V."/>
            <person name="Shulinski R.S."/>
            <person name="Bandarenka Y.V."/>
            <person name="Zhorov D.G."/>
            <person name="Warner D."/>
        </authorList>
    </citation>
    <scope>NUCLEOTIDE SEQUENCE [LARGE SCALE GENOMIC DNA]</scope>
    <source>
        <strain evidence="1">180601</strain>
        <tissue evidence="1">Whole Body</tissue>
    </source>
</reference>
<name>A0A6G0Y150_APHCR</name>